<evidence type="ECO:0000313" key="3">
    <source>
        <dbReference type="Proteomes" id="UP000317169"/>
    </source>
</evidence>
<organism evidence="2 3">
    <name type="scientific">Haloflavibacter putidus</name>
    <dbReference type="NCBI Taxonomy" id="2576776"/>
    <lineage>
        <taxon>Bacteria</taxon>
        <taxon>Pseudomonadati</taxon>
        <taxon>Bacteroidota</taxon>
        <taxon>Flavobacteriia</taxon>
        <taxon>Flavobacteriales</taxon>
        <taxon>Flavobacteriaceae</taxon>
        <taxon>Haloflavibacter</taxon>
    </lineage>
</organism>
<keyword evidence="3" id="KW-1185">Reference proteome</keyword>
<sequence>MAKKQLHIVNSDNLGKKIKTLKIEGEHIIWREMLNEGPTTKDIDSEKFIKQRKDFLKRYYGISATDYEKNFVEEIKKFKRLENYKEIILWFEFDLFCHVNMIAALHLINKYKPTIPVYLVCSRPLEKEKSKQPLSALKLPQLKEHYKHRINLNDQDQEQAVLIWKLYCEKNPIKLKPEIKRTSNFEYLSSCIRAHIERFPHYKTGLNSAETNILKLVTKNTIKNRKQLLGYALEYQGYYGYTEIQMQRILKKIDIFFYESENKLQLTEEGLAVINKTKSFYRTLKDDMQFGGVGKYDFLYNTQTHNLMKL</sequence>
<dbReference type="InterPro" id="IPR014973">
    <property type="entry name" value="DUF1835"/>
</dbReference>
<comment type="caution">
    <text evidence="2">The sequence shown here is derived from an EMBL/GenBank/DDBJ whole genome shotgun (WGS) entry which is preliminary data.</text>
</comment>
<evidence type="ECO:0000259" key="1">
    <source>
        <dbReference type="Pfam" id="PF08874"/>
    </source>
</evidence>
<reference evidence="2 3" key="1">
    <citation type="submission" date="2019-06" db="EMBL/GenBank/DDBJ databases">
        <title>Flavibacter putida gen. nov., sp. nov., a novel marine bacterium of the family Flavobacteriaceae isolated from coastal seawater.</title>
        <authorList>
            <person name="Feng X."/>
        </authorList>
    </citation>
    <scope>NUCLEOTIDE SEQUENCE [LARGE SCALE GENOMIC DNA]</scope>
    <source>
        <strain evidence="2 3">PLHSN227</strain>
    </source>
</reference>
<protein>
    <submittedName>
        <fullName evidence="2">DUF1835 domain-containing protein</fullName>
    </submittedName>
</protein>
<gene>
    <name evidence="2" type="ORF">FKR84_03265</name>
</gene>
<feature type="domain" description="DUF1835" evidence="1">
    <location>
        <begin position="6"/>
        <end position="92"/>
    </location>
</feature>
<dbReference type="AlphaFoldDB" id="A0A508A313"/>
<dbReference type="OrthoDB" id="127805at2"/>
<dbReference type="Pfam" id="PF08874">
    <property type="entry name" value="DUF1835"/>
    <property type="match status" value="1"/>
</dbReference>
<accession>A0A508A313</accession>
<dbReference type="RefSeq" id="WP_141420762.1">
    <property type="nucleotide sequence ID" value="NZ_VIAR01000002.1"/>
</dbReference>
<name>A0A508A313_9FLAO</name>
<evidence type="ECO:0000313" key="2">
    <source>
        <dbReference type="EMBL" id="TQD40232.1"/>
    </source>
</evidence>
<proteinExistence type="predicted"/>
<dbReference type="Proteomes" id="UP000317169">
    <property type="component" value="Unassembled WGS sequence"/>
</dbReference>
<dbReference type="EMBL" id="VIAR01000002">
    <property type="protein sequence ID" value="TQD40232.1"/>
    <property type="molecule type" value="Genomic_DNA"/>
</dbReference>